<dbReference type="SMART" id="SM00283">
    <property type="entry name" value="MA"/>
    <property type="match status" value="1"/>
</dbReference>
<dbReference type="PANTHER" id="PTHR32089">
    <property type="entry name" value="METHYL-ACCEPTING CHEMOTAXIS PROTEIN MCPB"/>
    <property type="match status" value="1"/>
</dbReference>
<protein>
    <submittedName>
        <fullName evidence="9">Methyl-accepting chemotaxis protein</fullName>
    </submittedName>
</protein>
<evidence type="ECO:0000256" key="1">
    <source>
        <dbReference type="ARBA" id="ARBA00004141"/>
    </source>
</evidence>
<evidence type="ECO:0000256" key="7">
    <source>
        <dbReference type="SAM" id="Phobius"/>
    </source>
</evidence>
<evidence type="ECO:0000313" key="9">
    <source>
        <dbReference type="EMBL" id="TPE54029.1"/>
    </source>
</evidence>
<sequence length="626" mass="68472">MNKYRQAFDQSQAFSKVWEASAIDLKQLVEAYLSSGEASSLQAAENFIGETIDPLLATLPQDLSDSISPSLAALSDYLQNEVRAAGKLSGNQYALIENNERQMLLSLDYLNTTLKNDNLDATSVRAYLKVQGDIYAALAALTQARSDYLNTPSRDNRVVLERVSDLLIEKVDVLAALPALTDSGSSTNSAADDLSSLMGWGDTTEEADATDLLEETKNELHTWSARYLKDVDNSFATIDLSEKTKQRVRELIAELATRLENGTAVIQQSTAHTERNTLIAFSAFVIVMLVTTAITHLFQSKVVVSSARELNSAVKALVENNDIQTINVSQRKNELSEVARYMNRYLEQIAVQRQQRDTELKNISVSLNDMLSAFDQVHQISLNSKSALEGTVEQATQVDVLASKAEVRAKEVESYAHETSKAMNLSLTKVQTLSSANETTVTRLQNSKGALENLETSVLSANSIVGGIRDIAEQTNLLALNAAIEAARAGEQGRGFAVVADEVRTLSGRTQQSLGEITSIFDSLTTSTADLRKNLELIEAATSEQRTLTADLGESAQEVKEKSEQSSRLSQKATGYAAEQKRTVSQLNSTIAKVREQADETETFLNDMKMQISRKIDDITTTLGIS</sequence>
<dbReference type="Pfam" id="PF00015">
    <property type="entry name" value="MCPsignal"/>
    <property type="match status" value="1"/>
</dbReference>
<organism evidence="9 10">
    <name type="scientific">Maribrevibacterium harenarium</name>
    <dbReference type="NCBI Taxonomy" id="2589817"/>
    <lineage>
        <taxon>Bacteria</taxon>
        <taxon>Pseudomonadati</taxon>
        <taxon>Pseudomonadota</taxon>
        <taxon>Gammaproteobacteria</taxon>
        <taxon>Oceanospirillales</taxon>
        <taxon>Oceanospirillaceae</taxon>
        <taxon>Maribrevibacterium</taxon>
    </lineage>
</organism>
<dbReference type="GO" id="GO:0016020">
    <property type="term" value="C:membrane"/>
    <property type="evidence" value="ECO:0007669"/>
    <property type="project" value="UniProtKB-SubCell"/>
</dbReference>
<evidence type="ECO:0000256" key="2">
    <source>
        <dbReference type="ARBA" id="ARBA00022692"/>
    </source>
</evidence>
<keyword evidence="2 7" id="KW-0812">Transmembrane</keyword>
<comment type="caution">
    <text evidence="9">The sequence shown here is derived from an EMBL/GenBank/DDBJ whole genome shotgun (WGS) entry which is preliminary data.</text>
</comment>
<dbReference type="EMBL" id="VFRR01000008">
    <property type="protein sequence ID" value="TPE54029.1"/>
    <property type="molecule type" value="Genomic_DNA"/>
</dbReference>
<gene>
    <name evidence="9" type="ORF">FJM67_06025</name>
</gene>
<feature type="transmembrane region" description="Helical" evidence="7">
    <location>
        <begin position="278"/>
        <end position="298"/>
    </location>
</feature>
<keyword evidence="5 6" id="KW-0807">Transducer</keyword>
<reference evidence="9 10" key="1">
    <citation type="submission" date="2019-06" db="EMBL/GenBank/DDBJ databases">
        <title>A novel bacterium of genus Marinomonas, isolated from coastal sand.</title>
        <authorList>
            <person name="Huang H."/>
            <person name="Mo K."/>
            <person name="Hu Y."/>
        </authorList>
    </citation>
    <scope>NUCLEOTIDE SEQUENCE [LARGE SCALE GENOMIC DNA]</scope>
    <source>
        <strain evidence="9 10">HB171799</strain>
    </source>
</reference>
<proteinExistence type="predicted"/>
<keyword evidence="10" id="KW-1185">Reference proteome</keyword>
<dbReference type="PANTHER" id="PTHR32089:SF119">
    <property type="entry name" value="METHYL-ACCEPTING CHEMOTAXIS PROTEIN CTPL"/>
    <property type="match status" value="1"/>
</dbReference>
<name>A0A501WXP8_9GAMM</name>
<dbReference type="GO" id="GO:0006935">
    <property type="term" value="P:chemotaxis"/>
    <property type="evidence" value="ECO:0007669"/>
    <property type="project" value="UniProtKB-ARBA"/>
</dbReference>
<dbReference type="PROSITE" id="PS50111">
    <property type="entry name" value="CHEMOTAXIS_TRANSDUC_2"/>
    <property type="match status" value="1"/>
</dbReference>
<dbReference type="AlphaFoldDB" id="A0A501WXP8"/>
<evidence type="ECO:0000256" key="3">
    <source>
        <dbReference type="ARBA" id="ARBA00022989"/>
    </source>
</evidence>
<evidence type="ECO:0000259" key="8">
    <source>
        <dbReference type="PROSITE" id="PS50111"/>
    </source>
</evidence>
<evidence type="ECO:0000256" key="6">
    <source>
        <dbReference type="PROSITE-ProRule" id="PRU00284"/>
    </source>
</evidence>
<keyword evidence="4 7" id="KW-0472">Membrane</keyword>
<dbReference type="Proteomes" id="UP000315901">
    <property type="component" value="Unassembled WGS sequence"/>
</dbReference>
<accession>A0A501WXP8</accession>
<evidence type="ECO:0000313" key="10">
    <source>
        <dbReference type="Proteomes" id="UP000315901"/>
    </source>
</evidence>
<feature type="domain" description="Methyl-accepting transducer" evidence="8">
    <location>
        <begin position="359"/>
        <end position="595"/>
    </location>
</feature>
<dbReference type="Gene3D" id="1.10.287.950">
    <property type="entry name" value="Methyl-accepting chemotaxis protein"/>
    <property type="match status" value="1"/>
</dbReference>
<keyword evidence="3 7" id="KW-1133">Transmembrane helix</keyword>
<evidence type="ECO:0000256" key="5">
    <source>
        <dbReference type="ARBA" id="ARBA00023224"/>
    </source>
</evidence>
<dbReference type="GO" id="GO:0007165">
    <property type="term" value="P:signal transduction"/>
    <property type="evidence" value="ECO:0007669"/>
    <property type="project" value="UniProtKB-KW"/>
</dbReference>
<dbReference type="InterPro" id="IPR004089">
    <property type="entry name" value="MCPsignal_dom"/>
</dbReference>
<comment type="subcellular location">
    <subcellularLocation>
        <location evidence="1">Membrane</location>
        <topology evidence="1">Multi-pass membrane protein</topology>
    </subcellularLocation>
</comment>
<evidence type="ECO:0000256" key="4">
    <source>
        <dbReference type="ARBA" id="ARBA00023136"/>
    </source>
</evidence>
<dbReference type="OrthoDB" id="7024925at2"/>
<dbReference type="SUPFAM" id="SSF58104">
    <property type="entry name" value="Methyl-accepting chemotaxis protein (MCP) signaling domain"/>
    <property type="match status" value="1"/>
</dbReference>